<dbReference type="GeneID" id="37272316"/>
<name>A0A316Z5A6_9BASI</name>
<proteinExistence type="predicted"/>
<dbReference type="Proteomes" id="UP000245946">
    <property type="component" value="Unassembled WGS sequence"/>
</dbReference>
<evidence type="ECO:0000259" key="1">
    <source>
        <dbReference type="Pfam" id="PF00899"/>
    </source>
</evidence>
<dbReference type="Pfam" id="PF00899">
    <property type="entry name" value="ThiF"/>
    <property type="match status" value="1"/>
</dbReference>
<protein>
    <recommendedName>
        <fullName evidence="1">THIF-type NAD/FAD binding fold domain-containing protein</fullName>
    </recommendedName>
</protein>
<dbReference type="PANTHER" id="PTHR10953">
    <property type="entry name" value="UBIQUITIN-ACTIVATING ENZYME E1"/>
    <property type="match status" value="1"/>
</dbReference>
<dbReference type="EMBL" id="KZ819300">
    <property type="protein sequence ID" value="PWN96142.1"/>
    <property type="molecule type" value="Genomic_DNA"/>
</dbReference>
<dbReference type="RefSeq" id="XP_025596421.1">
    <property type="nucleotide sequence ID" value="XM_025744772.1"/>
</dbReference>
<dbReference type="GO" id="GO:0016925">
    <property type="term" value="P:protein sumoylation"/>
    <property type="evidence" value="ECO:0007669"/>
    <property type="project" value="TreeGrafter"/>
</dbReference>
<evidence type="ECO:0000313" key="2">
    <source>
        <dbReference type="EMBL" id="PWN96142.1"/>
    </source>
</evidence>
<evidence type="ECO:0000313" key="3">
    <source>
        <dbReference type="Proteomes" id="UP000245946"/>
    </source>
</evidence>
<dbReference type="GO" id="GO:0005737">
    <property type="term" value="C:cytoplasm"/>
    <property type="evidence" value="ECO:0007669"/>
    <property type="project" value="TreeGrafter"/>
</dbReference>
<sequence>MAAAPTHTGGDVDEAEAALYDRQIRLWGLEAQNRMRRSHILLAGLGGVATEALKNIVLAGVGRVSLLDDAPVQPGDLEAGFFWREDDVGNARAACALPRVQALNPLVKVDVLHGPLLEGAHEDVAARLAELGVAVLVVSAELAHDRTRLIQLNDLCRTLSLKYYVSAAQGFGGYIFSDLGPRHEYIVERPVASTSAAPAPLAATTSSSADPTAAAAAAAAPAEATSAQPEKVQIKKRQAFVTLQEALRTKWKGKKGKRMSPGVFATWALWEHTSRPSGSSEQPPSPEELHKTCLTILDAAGVPSSVLTAGGEPDEVSFFTSFLRSQTTHGDFSPTCAIIGGVLAQDILNALGGREEPLCNWFQLDGLAGKGPVHDIGTPPSDVIPAAAVAAPA</sequence>
<dbReference type="InterPro" id="IPR000594">
    <property type="entry name" value="ThiF_NAD_FAD-bd"/>
</dbReference>
<dbReference type="SUPFAM" id="SSF69572">
    <property type="entry name" value="Activating enzymes of the ubiquitin-like proteins"/>
    <property type="match status" value="1"/>
</dbReference>
<accession>A0A316Z5A6</accession>
<dbReference type="PANTHER" id="PTHR10953:SF162">
    <property type="entry name" value="SUMO-ACTIVATING ENZYME SUBUNIT 1"/>
    <property type="match status" value="1"/>
</dbReference>
<dbReference type="InterPro" id="IPR045886">
    <property type="entry name" value="ThiF/MoeB/HesA"/>
</dbReference>
<dbReference type="GO" id="GO:0031510">
    <property type="term" value="C:SUMO activating enzyme complex"/>
    <property type="evidence" value="ECO:0007669"/>
    <property type="project" value="TreeGrafter"/>
</dbReference>
<reference evidence="2 3" key="1">
    <citation type="journal article" date="2018" name="Mol. Biol. Evol.">
        <title>Broad Genomic Sampling Reveals a Smut Pathogenic Ancestry of the Fungal Clade Ustilaginomycotina.</title>
        <authorList>
            <person name="Kijpornyongpan T."/>
            <person name="Mondo S.J."/>
            <person name="Barry K."/>
            <person name="Sandor L."/>
            <person name="Lee J."/>
            <person name="Lipzen A."/>
            <person name="Pangilinan J."/>
            <person name="LaButti K."/>
            <person name="Hainaut M."/>
            <person name="Henrissat B."/>
            <person name="Grigoriev I.V."/>
            <person name="Spatafora J.W."/>
            <person name="Aime M.C."/>
        </authorList>
    </citation>
    <scope>NUCLEOTIDE SEQUENCE [LARGE SCALE GENOMIC DNA]</scope>
    <source>
        <strain evidence="2 3">MCA 4186</strain>
    </source>
</reference>
<dbReference type="AlphaFoldDB" id="A0A316Z5A6"/>
<dbReference type="GO" id="GO:0019948">
    <property type="term" value="F:SUMO activating enzyme activity"/>
    <property type="evidence" value="ECO:0007669"/>
    <property type="project" value="TreeGrafter"/>
</dbReference>
<dbReference type="InterPro" id="IPR035985">
    <property type="entry name" value="Ubiquitin-activating_enz"/>
</dbReference>
<keyword evidence="3" id="KW-1185">Reference proteome</keyword>
<dbReference type="STRING" id="58919.A0A316Z5A6"/>
<dbReference type="Gene3D" id="3.40.50.720">
    <property type="entry name" value="NAD(P)-binding Rossmann-like Domain"/>
    <property type="match status" value="1"/>
</dbReference>
<dbReference type="OrthoDB" id="1708823at2759"/>
<organism evidence="2 3">
    <name type="scientific">Tilletiopsis washingtonensis</name>
    <dbReference type="NCBI Taxonomy" id="58919"/>
    <lineage>
        <taxon>Eukaryota</taxon>
        <taxon>Fungi</taxon>
        <taxon>Dikarya</taxon>
        <taxon>Basidiomycota</taxon>
        <taxon>Ustilaginomycotina</taxon>
        <taxon>Exobasidiomycetes</taxon>
        <taxon>Entylomatales</taxon>
        <taxon>Entylomatales incertae sedis</taxon>
        <taxon>Tilletiopsis</taxon>
    </lineage>
</organism>
<feature type="domain" description="THIF-type NAD/FAD binding fold" evidence="1">
    <location>
        <begin position="20"/>
        <end position="370"/>
    </location>
</feature>
<gene>
    <name evidence="2" type="ORF">FA09DRAFT_346764</name>
</gene>